<reference evidence="2" key="1">
    <citation type="submission" date="2014-09" db="EMBL/GenBank/DDBJ databases">
        <authorList>
            <person name="GOMEZ-VALERO Laura"/>
        </authorList>
    </citation>
    <scope>NUCLEOTIDE SEQUENCE</scope>
    <source>
        <strain evidence="2">ATCC33218</strain>
    </source>
</reference>
<organism evidence="2 4">
    <name type="scientific">Legionella micdadei</name>
    <name type="common">Tatlockia micdadei</name>
    <dbReference type="NCBI Taxonomy" id="451"/>
    <lineage>
        <taxon>Bacteria</taxon>
        <taxon>Pseudomonadati</taxon>
        <taxon>Pseudomonadota</taxon>
        <taxon>Gammaproteobacteria</taxon>
        <taxon>Legionellales</taxon>
        <taxon>Legionellaceae</taxon>
        <taxon>Legionella</taxon>
    </lineage>
</organism>
<dbReference type="AlphaFoldDB" id="A0A098GIN0"/>
<feature type="transmembrane region" description="Helical" evidence="1">
    <location>
        <begin position="112"/>
        <end position="135"/>
    </location>
</feature>
<keyword evidence="1" id="KW-0812">Transmembrane</keyword>
<dbReference type="PATRIC" id="fig|451.8.peg.915"/>
<dbReference type="STRING" id="451.B6N58_14330"/>
<feature type="transmembrane region" description="Helical" evidence="1">
    <location>
        <begin position="420"/>
        <end position="438"/>
    </location>
</feature>
<dbReference type="EMBL" id="FMVN01000003">
    <property type="protein sequence ID" value="SCY03077.1"/>
    <property type="molecule type" value="Genomic_DNA"/>
</dbReference>
<evidence type="ECO:0000313" key="5">
    <source>
        <dbReference type="Proteomes" id="UP000182998"/>
    </source>
</evidence>
<feature type="transmembrane region" description="Helical" evidence="1">
    <location>
        <begin position="322"/>
        <end position="345"/>
    </location>
</feature>
<keyword evidence="3" id="KW-0808">Transferase</keyword>
<protein>
    <submittedName>
        <fullName evidence="3">Phosphoglycerol transferase</fullName>
    </submittedName>
</protein>
<proteinExistence type="predicted"/>
<dbReference type="RefSeq" id="WP_052679601.1">
    <property type="nucleotide sequence ID" value="NZ_CP020614.1"/>
</dbReference>
<accession>A0A098GIN0</accession>
<dbReference type="Proteomes" id="UP000032414">
    <property type="component" value="Chromosome I"/>
</dbReference>
<name>A0A098GIN0_LEGMI</name>
<dbReference type="HOGENOM" id="CLU_020399_0_0_6"/>
<dbReference type="KEGG" id="tmc:LMI_3116"/>
<evidence type="ECO:0000256" key="1">
    <source>
        <dbReference type="SAM" id="Phobius"/>
    </source>
</evidence>
<gene>
    <name evidence="2" type="ORF">LMI_3116</name>
    <name evidence="3" type="ORF">SAMN02982997_00656</name>
</gene>
<feature type="transmembrane region" description="Helical" evidence="1">
    <location>
        <begin position="20"/>
        <end position="41"/>
    </location>
</feature>
<dbReference type="Proteomes" id="UP000182998">
    <property type="component" value="Unassembled WGS sequence"/>
</dbReference>
<reference evidence="3 5" key="3">
    <citation type="submission" date="2016-10" db="EMBL/GenBank/DDBJ databases">
        <authorList>
            <person name="Varghese N."/>
            <person name="Submissions S."/>
        </authorList>
    </citation>
    <scope>NUCLEOTIDE SEQUENCE [LARGE SCALE GENOMIC DNA]</scope>
    <source>
        <strain evidence="3 5">ATCC 33218</strain>
    </source>
</reference>
<feature type="transmembrane region" description="Helical" evidence="1">
    <location>
        <begin position="166"/>
        <end position="185"/>
    </location>
</feature>
<keyword evidence="1" id="KW-0472">Membrane</keyword>
<dbReference type="GO" id="GO:0016740">
    <property type="term" value="F:transferase activity"/>
    <property type="evidence" value="ECO:0007669"/>
    <property type="project" value="UniProtKB-KW"/>
</dbReference>
<evidence type="ECO:0000313" key="2">
    <source>
        <dbReference type="EMBL" id="CEG62339.1"/>
    </source>
</evidence>
<evidence type="ECO:0000313" key="4">
    <source>
        <dbReference type="Proteomes" id="UP000032414"/>
    </source>
</evidence>
<feature type="transmembrane region" description="Helical" evidence="1">
    <location>
        <begin position="388"/>
        <end position="408"/>
    </location>
</feature>
<feature type="transmembrane region" description="Helical" evidence="1">
    <location>
        <begin position="241"/>
        <end position="265"/>
    </location>
</feature>
<keyword evidence="5" id="KW-1185">Reference proteome</keyword>
<feature type="transmembrane region" description="Helical" evidence="1">
    <location>
        <begin position="142"/>
        <end position="160"/>
    </location>
</feature>
<dbReference type="OrthoDB" id="9767863at2"/>
<dbReference type="EMBL" id="LN614830">
    <property type="protein sequence ID" value="CEG62339.1"/>
    <property type="molecule type" value="Genomic_DNA"/>
</dbReference>
<evidence type="ECO:0000313" key="3">
    <source>
        <dbReference type="EMBL" id="SCY03077.1"/>
    </source>
</evidence>
<sequence length="613" mass="69750">MQQDEFPQSLSLLFPLRLNWKLLLAGSIFCFLFASILFSGWPSGLIPNLKYPYIYGGDINFTSWEIKRVIEGWLFENPHSGYPFGSNFLDYPHSDNGNLIILKALGTLTGTYYGALNLYILLGFPLAFIFSFLALKSFALRTAYAFVGGMLFAFAPFHFLRLGHVFYTWYFVVPIYFFYGWKIFLGDFSIWPLNTPKKIVTVMLPLIILSSFGVYYASFGILLFIVAGVAASFRNQKSQGLFSAVALSSLVALGVTLNVLPTLVYKHTHSKNFEAAFRLPEETERYSLKIVHLFFPSSLHRIRRLGNYINLYGTHFGMNEAAATSALGFFASIGFLILLFSLFYASLGKQIDIRLRLLAILVLTFLLVATVGSFNVLFALFVSPLIRAWNRISIFISFAAFIGFFVMLQHNKKVESLFAKNAWMGSLIPLSILFIGLFDQTPKTLQPLTQSSQQQFVMERNFIKKIEATLPPGSSIYQLPYVRFPEYGQYLNLPDYELLGGYLNSKTLRWSTGSIRGREGDLFYRSLAQEPIEKQLEIIRSLGFSGIYIDRRGFEDNANSLIEKLTKLLGAKPFLVREDNQVFFYQIMPVIRWEPKSLTAAEIINYANHAKHK</sequence>
<feature type="transmembrane region" description="Helical" evidence="1">
    <location>
        <begin position="206"/>
        <end position="229"/>
    </location>
</feature>
<feature type="transmembrane region" description="Helical" evidence="1">
    <location>
        <begin position="357"/>
        <end position="382"/>
    </location>
</feature>
<keyword evidence="1" id="KW-1133">Transmembrane helix</keyword>
<reference evidence="4" key="2">
    <citation type="submission" date="2014-09" db="EMBL/GenBank/DDBJ databases">
        <authorList>
            <person name="Gomez-Valero L."/>
        </authorList>
    </citation>
    <scope>NUCLEOTIDE SEQUENCE [LARGE SCALE GENOMIC DNA]</scope>
    <source>
        <strain evidence="4">ATCC33218</strain>
    </source>
</reference>